<feature type="chain" id="PRO_5018816567" description="Carboxypeptidase" evidence="6">
    <location>
        <begin position="19"/>
        <end position="464"/>
    </location>
</feature>
<comment type="caution">
    <text evidence="7">The sequence shown here is derived from an EMBL/GenBank/DDBJ whole genome shotgun (WGS) entry which is preliminary data.</text>
</comment>
<evidence type="ECO:0000256" key="1">
    <source>
        <dbReference type="ARBA" id="ARBA00009431"/>
    </source>
</evidence>
<dbReference type="AlphaFoldDB" id="A0A420J4X7"/>
<dbReference type="EC" id="3.4.16.-" evidence="6"/>
<dbReference type="GO" id="GO:0006508">
    <property type="term" value="P:proteolysis"/>
    <property type="evidence" value="ECO:0007669"/>
    <property type="project" value="UniProtKB-KW"/>
</dbReference>
<keyword evidence="4 6" id="KW-0378">Hydrolase</keyword>
<accession>A0A420J4X7</accession>
<evidence type="ECO:0000256" key="6">
    <source>
        <dbReference type="RuleBase" id="RU361156"/>
    </source>
</evidence>
<organism evidence="7 8">
    <name type="scientific">Golovinomyces cichoracearum</name>
    <dbReference type="NCBI Taxonomy" id="62708"/>
    <lineage>
        <taxon>Eukaryota</taxon>
        <taxon>Fungi</taxon>
        <taxon>Dikarya</taxon>
        <taxon>Ascomycota</taxon>
        <taxon>Pezizomycotina</taxon>
        <taxon>Leotiomycetes</taxon>
        <taxon>Erysiphales</taxon>
        <taxon>Erysiphaceae</taxon>
        <taxon>Golovinomyces</taxon>
    </lineage>
</organism>
<evidence type="ECO:0000313" key="7">
    <source>
        <dbReference type="EMBL" id="RKF81823.1"/>
    </source>
</evidence>
<dbReference type="InterPro" id="IPR033124">
    <property type="entry name" value="Ser_caboxypep_his_AS"/>
</dbReference>
<keyword evidence="6" id="KW-0732">Signal</keyword>
<dbReference type="GO" id="GO:0004185">
    <property type="term" value="F:serine-type carboxypeptidase activity"/>
    <property type="evidence" value="ECO:0007669"/>
    <property type="project" value="UniProtKB-UniRule"/>
</dbReference>
<proteinExistence type="inferred from homology"/>
<dbReference type="PANTHER" id="PTHR11802">
    <property type="entry name" value="SERINE PROTEASE FAMILY S10 SERINE CARBOXYPEPTIDASE"/>
    <property type="match status" value="1"/>
</dbReference>
<reference evidence="7 8" key="1">
    <citation type="journal article" date="2018" name="BMC Genomics">
        <title>Comparative genome analyses reveal sequence features reflecting distinct modes of host-adaptation between dicot and monocot powdery mildew.</title>
        <authorList>
            <person name="Wu Y."/>
            <person name="Ma X."/>
            <person name="Pan Z."/>
            <person name="Kale S.D."/>
            <person name="Song Y."/>
            <person name="King H."/>
            <person name="Zhang Q."/>
            <person name="Presley C."/>
            <person name="Deng X."/>
            <person name="Wei C.I."/>
            <person name="Xiao S."/>
        </authorList>
    </citation>
    <scope>NUCLEOTIDE SEQUENCE [LARGE SCALE GENOMIC DNA]</scope>
    <source>
        <strain evidence="7">UMSG1</strain>
    </source>
</reference>
<dbReference type="PROSITE" id="PS00560">
    <property type="entry name" value="CARBOXYPEPT_SER_HIS"/>
    <property type="match status" value="1"/>
</dbReference>
<evidence type="ECO:0000313" key="8">
    <source>
        <dbReference type="Proteomes" id="UP000285326"/>
    </source>
</evidence>
<dbReference type="EMBL" id="MCBS01017839">
    <property type="protein sequence ID" value="RKF81823.1"/>
    <property type="molecule type" value="Genomic_DNA"/>
</dbReference>
<dbReference type="SUPFAM" id="SSF53474">
    <property type="entry name" value="alpha/beta-Hydrolases"/>
    <property type="match status" value="1"/>
</dbReference>
<name>A0A420J4X7_9PEZI</name>
<evidence type="ECO:0000256" key="4">
    <source>
        <dbReference type="ARBA" id="ARBA00022801"/>
    </source>
</evidence>
<dbReference type="PRINTS" id="PR00724">
    <property type="entry name" value="CRBOXYPTASEC"/>
</dbReference>
<feature type="signal peptide" evidence="6">
    <location>
        <begin position="1"/>
        <end position="18"/>
    </location>
</feature>
<dbReference type="Pfam" id="PF00450">
    <property type="entry name" value="Peptidase_S10"/>
    <property type="match status" value="1"/>
</dbReference>
<dbReference type="Proteomes" id="UP000285326">
    <property type="component" value="Unassembled WGS sequence"/>
</dbReference>
<dbReference type="PANTHER" id="PTHR11802:SF453">
    <property type="entry name" value="S1, PUTATIVE-RELATED"/>
    <property type="match status" value="1"/>
</dbReference>
<dbReference type="Gene3D" id="1.10.287.410">
    <property type="match status" value="1"/>
</dbReference>
<sequence length="464" mass="51364">MFILTLVYLLASIATLQAKEIPAYLRGKSSSYEENGLDRTVFVHEATGAKIDYVTNSGICETTAGVNQYSGYLSDSDDENIWFWFFEARNNPTTAPVVVWLNGGPGCSSMIGLFQENGPCHFEDGSNEPSLNPYSWNEFANMLYIDQPIAVGFSHGRDNVSSTVSAAPLVWKLIQAFYAQFPQYENRALGIFTESYGGHYGPQFATYFQSQNEAVSSGKTTGQNIDLKVLAINNGWFEATIQQKALIDYSLNNTYRPLISSDEYKSYLDAFNSDCLPKLLTCTATTGQDVSCYEADRACSRSVEQPLIASGDFNIYDIRAPRDDPHPPSTYLKYLNTTEVVNAIGARSIYTECATDTYVRFARTGDIVQSGVKTLLWAGDADLICNWFGVISVAESIDYPDAKAFKSRPVDNYLVKGKSVGEFKTAGNLSWLRVYNAGHEVPYYSPESALQVLRQMFGEGLSST</sequence>
<dbReference type="Gene3D" id="3.40.50.1820">
    <property type="entry name" value="alpha/beta hydrolase"/>
    <property type="match status" value="1"/>
</dbReference>
<gene>
    <name evidence="7" type="ORF">GcM1_178006</name>
</gene>
<keyword evidence="2 6" id="KW-0121">Carboxypeptidase</keyword>
<evidence type="ECO:0000256" key="2">
    <source>
        <dbReference type="ARBA" id="ARBA00022645"/>
    </source>
</evidence>
<dbReference type="InterPro" id="IPR018202">
    <property type="entry name" value="Ser_caboxypep_ser_AS"/>
</dbReference>
<keyword evidence="3 6" id="KW-0645">Protease</keyword>
<dbReference type="PROSITE" id="PS00131">
    <property type="entry name" value="CARBOXYPEPT_SER_SER"/>
    <property type="match status" value="1"/>
</dbReference>
<dbReference type="InterPro" id="IPR029058">
    <property type="entry name" value="AB_hydrolase_fold"/>
</dbReference>
<comment type="similarity">
    <text evidence="1 6">Belongs to the peptidase S10 family.</text>
</comment>
<evidence type="ECO:0000256" key="5">
    <source>
        <dbReference type="ARBA" id="ARBA00023180"/>
    </source>
</evidence>
<dbReference type="GO" id="GO:0000324">
    <property type="term" value="C:fungal-type vacuole"/>
    <property type="evidence" value="ECO:0007669"/>
    <property type="project" value="TreeGrafter"/>
</dbReference>
<protein>
    <recommendedName>
        <fullName evidence="6">Carboxypeptidase</fullName>
        <ecNumber evidence="6">3.4.16.-</ecNumber>
    </recommendedName>
</protein>
<dbReference type="InterPro" id="IPR001563">
    <property type="entry name" value="Peptidase_S10"/>
</dbReference>
<evidence type="ECO:0000256" key="3">
    <source>
        <dbReference type="ARBA" id="ARBA00022670"/>
    </source>
</evidence>
<keyword evidence="5" id="KW-0325">Glycoprotein</keyword>